<dbReference type="InterPro" id="IPR014710">
    <property type="entry name" value="RmlC-like_jellyroll"/>
</dbReference>
<name>A0A4P6F109_9MICO</name>
<dbReference type="Proteomes" id="UP000291758">
    <property type="component" value="Chromosome"/>
</dbReference>
<dbReference type="RefSeq" id="WP_129205177.1">
    <property type="nucleotide sequence ID" value="NZ_CP035495.1"/>
</dbReference>
<evidence type="ECO:0008006" key="3">
    <source>
        <dbReference type="Google" id="ProtNLM"/>
    </source>
</evidence>
<keyword evidence="2" id="KW-1185">Reference proteome</keyword>
<dbReference type="InterPro" id="IPR011051">
    <property type="entry name" value="RmlC_Cupin_sf"/>
</dbReference>
<sequence>MRMFKLPTAALDRFESDGTAMEFLPAAVDAAETRISIARVAAGGTIGRHPATLTQAFAVIDGAGVVAAEDDVMHAVASGVVVVWEKGEIHQTWATTPMLAVVVETSGSFELTSDHVELGEA</sequence>
<dbReference type="OrthoDB" id="3782397at2"/>
<dbReference type="KEGG" id="xyl:ET495_13185"/>
<dbReference type="EMBL" id="CP035495">
    <property type="protein sequence ID" value="QAY64018.1"/>
    <property type="molecule type" value="Genomic_DNA"/>
</dbReference>
<dbReference type="Gene3D" id="2.60.120.10">
    <property type="entry name" value="Jelly Rolls"/>
    <property type="match status" value="1"/>
</dbReference>
<proteinExistence type="predicted"/>
<evidence type="ECO:0000313" key="2">
    <source>
        <dbReference type="Proteomes" id="UP000291758"/>
    </source>
</evidence>
<organism evidence="1 2">
    <name type="scientific">Xylanimonas allomyrinae</name>
    <dbReference type="NCBI Taxonomy" id="2509459"/>
    <lineage>
        <taxon>Bacteria</taxon>
        <taxon>Bacillati</taxon>
        <taxon>Actinomycetota</taxon>
        <taxon>Actinomycetes</taxon>
        <taxon>Micrococcales</taxon>
        <taxon>Promicromonosporaceae</taxon>
        <taxon>Xylanimonas</taxon>
    </lineage>
</organism>
<protein>
    <recommendedName>
        <fullName evidence="3">Cupin</fullName>
    </recommendedName>
</protein>
<reference evidence="1 2" key="1">
    <citation type="submission" date="2019-01" db="EMBL/GenBank/DDBJ databases">
        <title>Genome sequencing of strain 2JSPR-7.</title>
        <authorList>
            <person name="Heo J."/>
            <person name="Kim S.-J."/>
            <person name="Kim J.-S."/>
            <person name="Hong S.-B."/>
            <person name="Kwon S.-W."/>
        </authorList>
    </citation>
    <scope>NUCLEOTIDE SEQUENCE [LARGE SCALE GENOMIC DNA]</scope>
    <source>
        <strain evidence="1 2">2JSPR-7</strain>
    </source>
</reference>
<evidence type="ECO:0000313" key="1">
    <source>
        <dbReference type="EMBL" id="QAY64018.1"/>
    </source>
</evidence>
<dbReference type="SUPFAM" id="SSF51182">
    <property type="entry name" value="RmlC-like cupins"/>
    <property type="match status" value="1"/>
</dbReference>
<dbReference type="AlphaFoldDB" id="A0A4P6F109"/>
<gene>
    <name evidence="1" type="ORF">ET495_13185</name>
</gene>
<accession>A0A4P6F109</accession>